<comment type="caution">
    <text evidence="1">The sequence shown here is derived from an EMBL/GenBank/DDBJ whole genome shotgun (WGS) entry which is preliminary data.</text>
</comment>
<reference evidence="1 2" key="1">
    <citation type="submission" date="2015-01" db="EMBL/GenBank/DDBJ databases">
        <title>Evolution of Trichinella species and genotypes.</title>
        <authorList>
            <person name="Korhonen P.K."/>
            <person name="Edoardo P."/>
            <person name="Giuseppe L.R."/>
            <person name="Gasser R.B."/>
        </authorList>
    </citation>
    <scope>NUCLEOTIDE SEQUENCE [LARGE SCALE GENOMIC DNA]</scope>
    <source>
        <strain evidence="1">ISS37</strain>
    </source>
</reference>
<keyword evidence="2" id="KW-1185">Reference proteome</keyword>
<accession>A0A0V0REE5</accession>
<organism evidence="1 2">
    <name type="scientific">Trichinella nelsoni</name>
    <dbReference type="NCBI Taxonomy" id="6336"/>
    <lineage>
        <taxon>Eukaryota</taxon>
        <taxon>Metazoa</taxon>
        <taxon>Ecdysozoa</taxon>
        <taxon>Nematoda</taxon>
        <taxon>Enoplea</taxon>
        <taxon>Dorylaimia</taxon>
        <taxon>Trichinellida</taxon>
        <taxon>Trichinellidae</taxon>
        <taxon>Trichinella</taxon>
    </lineage>
</organism>
<sequence length="94" mass="10941">MFILEEIWRMSKCAATCSNHTCAWDIQIVRRFNKTSFSLCKFVAFVDTIRGSEKIVQNKLVTGLISPELLSRSGRTIRYMAIIIMHRKNRECNL</sequence>
<evidence type="ECO:0000313" key="1">
    <source>
        <dbReference type="EMBL" id="KRX12862.1"/>
    </source>
</evidence>
<protein>
    <submittedName>
        <fullName evidence="1">Uncharacterized protein</fullName>
    </submittedName>
</protein>
<gene>
    <name evidence="1" type="ORF">T07_2261</name>
</gene>
<dbReference type="Proteomes" id="UP000054630">
    <property type="component" value="Unassembled WGS sequence"/>
</dbReference>
<dbReference type="EMBL" id="JYDL01000256">
    <property type="protein sequence ID" value="KRX12862.1"/>
    <property type="molecule type" value="Genomic_DNA"/>
</dbReference>
<name>A0A0V0REE5_9BILA</name>
<dbReference type="AlphaFoldDB" id="A0A0V0REE5"/>
<proteinExistence type="predicted"/>
<evidence type="ECO:0000313" key="2">
    <source>
        <dbReference type="Proteomes" id="UP000054630"/>
    </source>
</evidence>